<dbReference type="PIRSF" id="PIRSF000090">
    <property type="entry name" value="Beta-ETF"/>
    <property type="match status" value="1"/>
</dbReference>
<reference evidence="9 10" key="1">
    <citation type="submission" date="2019-06" db="EMBL/GenBank/DDBJ databases">
        <title>Sequencing the genomes of 1000 actinobacteria strains.</title>
        <authorList>
            <person name="Klenk H.-P."/>
        </authorList>
    </citation>
    <scope>NUCLEOTIDE SEQUENCE [LARGE SCALE GENOMIC DNA]</scope>
    <source>
        <strain evidence="9 10">DSM 10596</strain>
    </source>
</reference>
<dbReference type="RefSeq" id="WP_142111407.1">
    <property type="nucleotide sequence ID" value="NZ_BAAATB010000002.1"/>
</dbReference>
<comment type="similarity">
    <text evidence="2">Belongs to the ETF beta-subunit/FixA family.</text>
</comment>
<evidence type="ECO:0000256" key="5">
    <source>
        <dbReference type="ARBA" id="ARBA00022448"/>
    </source>
</evidence>
<protein>
    <recommendedName>
        <fullName evidence="4">Electron transfer flavoprotein subunit beta</fullName>
    </recommendedName>
</protein>
<sequence length="267" mass="27740">MRVVVPVKYVPDIQSDRRFDPDGVVVRSSTDGTLNELDEVAVEAALRLVEAAPGERTDHQVIALTVGPADAELALRKAYQLGVDNAVHVVDDAIAGSDYFSTAAVLSAAVGRLAQDEPVDIVITGMAALDSLGSVVPSLLAANLDWPQLLIARELTVDGGVASIERELDGVSEFQSAPLPVVVSVNDHIAAPRYPNFSSIIAARTKAIDTLSLADLGVGDLEVGAGAAGTRVISAQPREPKAPVVIHVDDGDGGTALADFLISRGLV</sequence>
<dbReference type="EMBL" id="VFNV01000001">
    <property type="protein sequence ID" value="TQK76077.1"/>
    <property type="molecule type" value="Genomic_DNA"/>
</dbReference>
<comment type="cofactor">
    <cofactor evidence="1">
        <name>FAD</name>
        <dbReference type="ChEBI" id="CHEBI:57692"/>
    </cofactor>
</comment>
<comment type="subunit">
    <text evidence="3">Heterodimer of an alpha and a beta subunit.</text>
</comment>
<dbReference type="SUPFAM" id="SSF52402">
    <property type="entry name" value="Adenine nucleotide alpha hydrolases-like"/>
    <property type="match status" value="1"/>
</dbReference>
<dbReference type="InterPro" id="IPR014729">
    <property type="entry name" value="Rossmann-like_a/b/a_fold"/>
</dbReference>
<dbReference type="InterPro" id="IPR012255">
    <property type="entry name" value="ETF_b"/>
</dbReference>
<dbReference type="PANTHER" id="PTHR21294:SF8">
    <property type="entry name" value="ELECTRON TRANSFER FLAVOPROTEIN SUBUNIT BETA"/>
    <property type="match status" value="1"/>
</dbReference>
<dbReference type="AlphaFoldDB" id="A0A542SP94"/>
<accession>A0A542SP94</accession>
<keyword evidence="5" id="KW-0813">Transport</keyword>
<dbReference type="PANTHER" id="PTHR21294">
    <property type="entry name" value="ELECTRON TRANSFER FLAVOPROTEIN BETA-SUBUNIT"/>
    <property type="match status" value="1"/>
</dbReference>
<dbReference type="Pfam" id="PF01012">
    <property type="entry name" value="ETF"/>
    <property type="match status" value="1"/>
</dbReference>
<keyword evidence="6" id="KW-0249">Electron transport</keyword>
<evidence type="ECO:0000313" key="9">
    <source>
        <dbReference type="EMBL" id="TQK76077.1"/>
    </source>
</evidence>
<dbReference type="GO" id="GO:0009055">
    <property type="term" value="F:electron transfer activity"/>
    <property type="evidence" value="ECO:0007669"/>
    <property type="project" value="InterPro"/>
</dbReference>
<evidence type="ECO:0000256" key="4">
    <source>
        <dbReference type="ARBA" id="ARBA00016797"/>
    </source>
</evidence>
<evidence type="ECO:0000256" key="2">
    <source>
        <dbReference type="ARBA" id="ARBA00007557"/>
    </source>
</evidence>
<dbReference type="SMART" id="SM00893">
    <property type="entry name" value="ETF"/>
    <property type="match status" value="1"/>
</dbReference>
<dbReference type="Proteomes" id="UP000316181">
    <property type="component" value="Unassembled WGS sequence"/>
</dbReference>
<dbReference type="GO" id="GO:0005829">
    <property type="term" value="C:cytosol"/>
    <property type="evidence" value="ECO:0007669"/>
    <property type="project" value="TreeGrafter"/>
</dbReference>
<dbReference type="OrthoDB" id="9804960at2"/>
<dbReference type="InterPro" id="IPR014730">
    <property type="entry name" value="ETF_a/b_N"/>
</dbReference>
<evidence type="ECO:0000256" key="7">
    <source>
        <dbReference type="ARBA" id="ARBA00025649"/>
    </source>
</evidence>
<evidence type="ECO:0000256" key="3">
    <source>
        <dbReference type="ARBA" id="ARBA00011355"/>
    </source>
</evidence>
<dbReference type="Gene3D" id="3.40.50.620">
    <property type="entry name" value="HUPs"/>
    <property type="match status" value="1"/>
</dbReference>
<keyword evidence="10" id="KW-1185">Reference proteome</keyword>
<evidence type="ECO:0000259" key="8">
    <source>
        <dbReference type="SMART" id="SM00893"/>
    </source>
</evidence>
<evidence type="ECO:0000256" key="1">
    <source>
        <dbReference type="ARBA" id="ARBA00001974"/>
    </source>
</evidence>
<comment type="function">
    <text evidence="7">The electron transfer flavoprotein serves as a specific electron acceptor for other dehydrogenases. It transfers the electrons to the main respiratory chain via ETF-ubiquinone oxidoreductase (ETF dehydrogenase).</text>
</comment>
<comment type="caution">
    <text evidence="9">The sequence shown here is derived from an EMBL/GenBank/DDBJ whole genome shotgun (WGS) entry which is preliminary data.</text>
</comment>
<name>A0A542SP94_9MICO</name>
<gene>
    <name evidence="9" type="ORF">FB389_0735</name>
</gene>
<dbReference type="InterPro" id="IPR033948">
    <property type="entry name" value="ETF_beta_N"/>
</dbReference>
<evidence type="ECO:0000313" key="10">
    <source>
        <dbReference type="Proteomes" id="UP000316181"/>
    </source>
</evidence>
<dbReference type="CDD" id="cd01714">
    <property type="entry name" value="ETF_beta"/>
    <property type="match status" value="1"/>
</dbReference>
<organism evidence="9 10">
    <name type="scientific">Rarobacter incanus</name>
    <dbReference type="NCBI Taxonomy" id="153494"/>
    <lineage>
        <taxon>Bacteria</taxon>
        <taxon>Bacillati</taxon>
        <taxon>Actinomycetota</taxon>
        <taxon>Actinomycetes</taxon>
        <taxon>Micrococcales</taxon>
        <taxon>Rarobacteraceae</taxon>
        <taxon>Rarobacter</taxon>
    </lineage>
</organism>
<feature type="domain" description="Electron transfer flavoprotein alpha/beta-subunit N-terminal" evidence="8">
    <location>
        <begin position="22"/>
        <end position="220"/>
    </location>
</feature>
<proteinExistence type="inferred from homology"/>
<evidence type="ECO:0000256" key="6">
    <source>
        <dbReference type="ARBA" id="ARBA00022982"/>
    </source>
</evidence>